<proteinExistence type="inferred from homology"/>
<evidence type="ECO:0000256" key="8">
    <source>
        <dbReference type="ARBA" id="ARBA00022801"/>
    </source>
</evidence>
<dbReference type="FunCoup" id="A0A6J2XN94">
    <property type="interactions" value="91"/>
</dbReference>
<evidence type="ECO:0000256" key="9">
    <source>
        <dbReference type="ARBA" id="ARBA00022824"/>
    </source>
</evidence>
<comment type="catalytic activity">
    <reaction evidence="15">
        <text>an adenylyl-uridine-RNA = a 3'-end 2',3'-cyclophospho-AMP-RNA + a 5'-end dephospho-uridine-RNA</text>
        <dbReference type="Rhea" id="RHEA:81383"/>
        <dbReference type="Rhea" id="RHEA-COMP:17356"/>
        <dbReference type="Rhea" id="RHEA-COMP:19675"/>
        <dbReference type="Rhea" id="RHEA-COMP:19676"/>
        <dbReference type="ChEBI" id="CHEBI:173224"/>
        <dbReference type="ChEBI" id="CHEBI:231879"/>
        <dbReference type="ChEBI" id="CHEBI:231881"/>
    </reaction>
    <physiologicalReaction direction="left-to-right" evidence="15">
        <dbReference type="Rhea" id="RHEA:81384"/>
    </physiologicalReaction>
</comment>
<keyword evidence="6" id="KW-0540">Nuclease</keyword>
<keyword evidence="5" id="KW-0964">Secreted</keyword>
<dbReference type="InterPro" id="IPR036430">
    <property type="entry name" value="RNase_T2-like_sf"/>
</dbReference>
<dbReference type="InterPro" id="IPR033130">
    <property type="entry name" value="RNase_T2_His_AS_2"/>
</dbReference>
<feature type="active site" evidence="16">
    <location>
        <position position="75"/>
    </location>
</feature>
<evidence type="ECO:0000313" key="18">
    <source>
        <dbReference type="Proteomes" id="UP000504635"/>
    </source>
</evidence>
<dbReference type="InterPro" id="IPR001568">
    <property type="entry name" value="RNase_T2-like"/>
</dbReference>
<dbReference type="AlphaFoldDB" id="A0A6J2XN94"/>
<comment type="subcellular location">
    <subcellularLocation>
        <location evidence="1">Endoplasmic reticulum lumen</location>
    </subcellularLocation>
    <subcellularLocation>
        <location evidence="2">Lysosome</location>
    </subcellularLocation>
    <subcellularLocation>
        <location evidence="3">Secreted</location>
    </subcellularLocation>
</comment>
<dbReference type="Gene3D" id="3.90.730.10">
    <property type="entry name" value="Ribonuclease T2-like"/>
    <property type="match status" value="1"/>
</dbReference>
<evidence type="ECO:0000256" key="7">
    <source>
        <dbReference type="ARBA" id="ARBA00022759"/>
    </source>
</evidence>
<dbReference type="PANTHER" id="PTHR11240:SF22">
    <property type="entry name" value="RIBONUCLEASE T2"/>
    <property type="match status" value="1"/>
</dbReference>
<dbReference type="InParanoid" id="A0A6J2XN94"/>
<dbReference type="GO" id="GO:0016787">
    <property type="term" value="F:hydrolase activity"/>
    <property type="evidence" value="ECO:0007669"/>
    <property type="project" value="UniProtKB-KW"/>
</dbReference>
<comment type="similarity">
    <text evidence="4 17">Belongs to the RNase T2 family.</text>
</comment>
<keyword evidence="9" id="KW-0256">Endoplasmic reticulum</keyword>
<evidence type="ECO:0000256" key="17">
    <source>
        <dbReference type="RuleBase" id="RU004328"/>
    </source>
</evidence>
<evidence type="ECO:0000256" key="12">
    <source>
        <dbReference type="ARBA" id="ARBA00023228"/>
    </source>
</evidence>
<dbReference type="CDD" id="cd01061">
    <property type="entry name" value="RNase_T2_euk"/>
    <property type="match status" value="1"/>
</dbReference>
<evidence type="ECO:0000256" key="10">
    <source>
        <dbReference type="ARBA" id="ARBA00023157"/>
    </source>
</evidence>
<dbReference type="InterPro" id="IPR033697">
    <property type="entry name" value="Ribonuclease_T2_eukaryotic"/>
</dbReference>
<keyword evidence="7" id="KW-0255">Endonuclease</keyword>
<dbReference type="GeneID" id="115879718"/>
<dbReference type="PANTHER" id="PTHR11240">
    <property type="entry name" value="RIBONUCLEASE T2"/>
    <property type="match status" value="1"/>
</dbReference>
<evidence type="ECO:0000256" key="3">
    <source>
        <dbReference type="ARBA" id="ARBA00004613"/>
    </source>
</evidence>
<evidence type="ECO:0000256" key="5">
    <source>
        <dbReference type="ARBA" id="ARBA00022525"/>
    </source>
</evidence>
<dbReference type="GO" id="GO:0003723">
    <property type="term" value="F:RNA binding"/>
    <property type="evidence" value="ECO:0007669"/>
    <property type="project" value="InterPro"/>
</dbReference>
<dbReference type="GO" id="GO:0005764">
    <property type="term" value="C:lysosome"/>
    <property type="evidence" value="ECO:0007669"/>
    <property type="project" value="UniProtKB-SubCell"/>
</dbReference>
<evidence type="ECO:0000256" key="4">
    <source>
        <dbReference type="ARBA" id="ARBA00007469"/>
    </source>
</evidence>
<gene>
    <name evidence="19" type="primary">LOC115879718</name>
</gene>
<keyword evidence="12" id="KW-0458">Lysosome</keyword>
<dbReference type="Proteomes" id="UP000504635">
    <property type="component" value="Unplaced"/>
</dbReference>
<evidence type="ECO:0000256" key="11">
    <source>
        <dbReference type="ARBA" id="ARBA00023180"/>
    </source>
</evidence>
<dbReference type="RefSeq" id="XP_030752536.1">
    <property type="nucleotide sequence ID" value="XM_030896676.1"/>
</dbReference>
<keyword evidence="18" id="KW-1185">Reference proteome</keyword>
<dbReference type="SUPFAM" id="SSF55895">
    <property type="entry name" value="Ribonuclease Rh-like"/>
    <property type="match status" value="1"/>
</dbReference>
<dbReference type="FunFam" id="3.90.730.10:FF:000001">
    <property type="entry name" value="Ribonuclease T2"/>
    <property type="match status" value="1"/>
</dbReference>
<dbReference type="GO" id="GO:0005576">
    <property type="term" value="C:extracellular region"/>
    <property type="evidence" value="ECO:0007669"/>
    <property type="project" value="UniProtKB-SubCell"/>
</dbReference>
<evidence type="ECO:0000256" key="6">
    <source>
        <dbReference type="ARBA" id="ARBA00022722"/>
    </source>
</evidence>
<dbReference type="GO" id="GO:0005788">
    <property type="term" value="C:endoplasmic reticulum lumen"/>
    <property type="evidence" value="ECO:0007669"/>
    <property type="project" value="UniProtKB-SubCell"/>
</dbReference>
<reference evidence="19" key="1">
    <citation type="submission" date="2025-08" db="UniProtKB">
        <authorList>
            <consortium name="RefSeq"/>
        </authorList>
    </citation>
    <scope>IDENTIFICATION</scope>
    <source>
        <tissue evidence="19">Gonads</tissue>
    </source>
</reference>
<keyword evidence="8" id="KW-0378">Hydrolase</keyword>
<feature type="active site" evidence="16">
    <location>
        <position position="132"/>
    </location>
</feature>
<dbReference type="Pfam" id="PF00445">
    <property type="entry name" value="Ribonuclease_T2"/>
    <property type="match status" value="1"/>
</dbReference>
<dbReference type="KEGG" id="soy:115879718"/>
<evidence type="ECO:0000256" key="16">
    <source>
        <dbReference type="PIRSR" id="PIRSR633697-1"/>
    </source>
</evidence>
<dbReference type="OrthoDB" id="435754at2759"/>
<dbReference type="PROSITE" id="PS00531">
    <property type="entry name" value="RNASE_T2_2"/>
    <property type="match status" value="1"/>
</dbReference>
<keyword evidence="11" id="KW-0325">Glycoprotein</keyword>
<evidence type="ECO:0000313" key="19">
    <source>
        <dbReference type="RefSeq" id="XP_030752536.1"/>
    </source>
</evidence>
<sequence>MCYIKNLLFVGIFTLYCSIIFGQIIKTPPKPTPYHDWDYLIFSQRWPLTTCTEWEQAKKDNTCNLPKDKSLWTIHGVWPTKIGHEGPLFCPSAIHFNPDELTPILDDLKDHWVNVEGNTKPNSFWAHEWNKHGTCASILPQFDSVPNYFRMGLRFNEEYDLYSVLSKGGVIPSNDGYDIAKIYDVLKQYLNKEPTIQCIVDKKTKESFLSEIRICFNKTLDIIDCNQSNKTYGNNYGVTTNCNLKKTIQYISSISTSAIENDESDIFVLMDQSYENLKRLTWLYDFINTLRWLTL</sequence>
<accession>A0A6J2XN94</accession>
<organism evidence="18 19">
    <name type="scientific">Sitophilus oryzae</name>
    <name type="common">Rice weevil</name>
    <name type="synonym">Curculio oryzae</name>
    <dbReference type="NCBI Taxonomy" id="7048"/>
    <lineage>
        <taxon>Eukaryota</taxon>
        <taxon>Metazoa</taxon>
        <taxon>Ecdysozoa</taxon>
        <taxon>Arthropoda</taxon>
        <taxon>Hexapoda</taxon>
        <taxon>Insecta</taxon>
        <taxon>Pterygota</taxon>
        <taxon>Neoptera</taxon>
        <taxon>Endopterygota</taxon>
        <taxon>Coleoptera</taxon>
        <taxon>Polyphaga</taxon>
        <taxon>Cucujiformia</taxon>
        <taxon>Curculionidae</taxon>
        <taxon>Dryophthorinae</taxon>
        <taxon>Sitophilus</taxon>
    </lineage>
</organism>
<comment type="catalytic activity">
    <reaction evidence="14">
        <text>a guanylyl-uridine-RNA = a 3'-end 2',3'-cyclophospho-GMP-RNA + a 5'-end dephospho-uridine-RNA</text>
        <dbReference type="Rhea" id="RHEA:81323"/>
        <dbReference type="Rhea" id="RHEA-COMP:17356"/>
        <dbReference type="Rhea" id="RHEA-COMP:19658"/>
        <dbReference type="Rhea" id="RHEA-COMP:19659"/>
        <dbReference type="ChEBI" id="CHEBI:173224"/>
        <dbReference type="ChEBI" id="CHEBI:231849"/>
        <dbReference type="ChEBI" id="CHEBI:231850"/>
    </reaction>
</comment>
<evidence type="ECO:0000256" key="1">
    <source>
        <dbReference type="ARBA" id="ARBA00004319"/>
    </source>
</evidence>
<feature type="active site" evidence="16">
    <location>
        <position position="128"/>
    </location>
</feature>
<evidence type="ECO:0000256" key="2">
    <source>
        <dbReference type="ARBA" id="ARBA00004371"/>
    </source>
</evidence>
<dbReference type="GO" id="GO:0033897">
    <property type="term" value="F:ribonuclease T2 activity"/>
    <property type="evidence" value="ECO:0007669"/>
    <property type="project" value="InterPro"/>
</dbReference>
<dbReference type="GO" id="GO:0006401">
    <property type="term" value="P:RNA catabolic process"/>
    <property type="evidence" value="ECO:0007669"/>
    <property type="project" value="TreeGrafter"/>
</dbReference>
<keyword evidence="10" id="KW-1015">Disulfide bond</keyword>
<name>A0A6J2XN94_SITOR</name>
<evidence type="ECO:0000256" key="13">
    <source>
        <dbReference type="ARBA" id="ARBA00023239"/>
    </source>
</evidence>
<evidence type="ECO:0000256" key="14">
    <source>
        <dbReference type="ARBA" id="ARBA00051280"/>
    </source>
</evidence>
<keyword evidence="13" id="KW-0456">Lyase</keyword>
<evidence type="ECO:0000256" key="15">
    <source>
        <dbReference type="ARBA" id="ARBA00052670"/>
    </source>
</evidence>
<protein>
    <submittedName>
        <fullName evidence="19">Ribonuclease Oy</fullName>
    </submittedName>
</protein>